<keyword evidence="1" id="KW-0347">Helicase</keyword>
<keyword evidence="1" id="KW-0547">Nucleotide-binding</keyword>
<evidence type="ECO:0000313" key="2">
    <source>
        <dbReference type="Proteomes" id="UP000202254"/>
    </source>
</evidence>
<protein>
    <submittedName>
        <fullName evidence="1">Putative helicase</fullName>
    </submittedName>
</protein>
<dbReference type="GeneID" id="29079504"/>
<organism evidence="1 2">
    <name type="scientific">Escherichia phage vB_EcoS_NBD2</name>
    <dbReference type="NCBI Taxonomy" id="1852563"/>
    <lineage>
        <taxon>Viruses</taxon>
        <taxon>Duplodnaviria</taxon>
        <taxon>Heunggongvirae</taxon>
        <taxon>Uroviricota</taxon>
        <taxon>Caudoviricetes</taxon>
        <taxon>Drexlerviridae</taxon>
        <taxon>Vilniusvirus</taxon>
        <taxon>Vilniusvirus NBD2</taxon>
    </lineage>
</organism>
<evidence type="ECO:0000313" key="1">
    <source>
        <dbReference type="EMBL" id="ANM45916.1"/>
    </source>
</evidence>
<dbReference type="EMBL" id="KX130668">
    <property type="protein sequence ID" value="ANM45916.1"/>
    <property type="molecule type" value="Genomic_DNA"/>
</dbReference>
<keyword evidence="1" id="KW-0378">Hydrolase</keyword>
<reference evidence="1 2" key="1">
    <citation type="submission" date="2016-04" db="EMBL/GenBank/DDBJ databases">
        <title>Complete Genome of E. coli phage vB_EcoS_NBD2.</title>
        <authorList>
            <person name="Truncaite L."/>
            <person name="Kaliniene L."/>
            <person name="Zajanckauskaite A."/>
            <person name="Meskys R."/>
        </authorList>
    </citation>
    <scope>NUCLEOTIDE SEQUENCE [LARGE SCALE GENOMIC DNA]</scope>
</reference>
<dbReference type="OrthoDB" id="1654at10239"/>
<gene>
    <name evidence="1" type="ORF">NBD2_74</name>
</gene>
<proteinExistence type="predicted"/>
<keyword evidence="2" id="KW-1185">Reference proteome</keyword>
<accession>A0A192YAP8</accession>
<keyword evidence="1" id="KW-0067">ATP-binding</keyword>
<name>A0A192YAP8_9CAUD</name>
<dbReference type="RefSeq" id="YP_009284698.1">
    <property type="nucleotide sequence ID" value="NC_031050.1"/>
</dbReference>
<dbReference type="GO" id="GO:0004386">
    <property type="term" value="F:helicase activity"/>
    <property type="evidence" value="ECO:0007669"/>
    <property type="project" value="UniProtKB-KW"/>
</dbReference>
<dbReference type="InterPro" id="IPR025048">
    <property type="entry name" value="DUF3987"/>
</dbReference>
<dbReference type="Pfam" id="PF13148">
    <property type="entry name" value="DUF3987"/>
    <property type="match status" value="1"/>
</dbReference>
<dbReference type="KEGG" id="vg:29079504"/>
<sequence>MFDLGFNTNTLTPQQIIEIANTSGLTPLRVAINANGYRHSQSFWNEPTEIDNGNEKYPVISLGNDVDVVGKLSRNAARSVQFPESSAYIHFLGCVSAAMLGRFTVEYHGTQQPTALYVVTSQPPSTGKSAINSLSLAPMISETERLNEIRKRDRKKIMAKLSALAKEMKQEKSPSDMAALFEEKEELEEKLERLCDIVFPVSDTTPEGLARINNRQGNFAVISDEATSVNSLLGMTYGDGSKKTNSELVLKAWDAGNVSIARANADNNMSFVALGCISVIAQDETINAIMNAGARGIGVSERFLLVREESFLGRRQFVNEQGESTYEPIDGGLKADYFKLVHAIMSEVDVKLTVSPSGMRYLNKARQEMEPHLADGGKYSHTMLRGALGKFDKQVIRIASVLHTVRNWFSEKGSAAKSREIELDTMQEAIIMFHELSKTYLSSANAAGHAGDNAEMNKLLDIMSRGAKSGSPKGVVNVRSLYEAARKVKPFEGQAGTMTRIKDHLLPQLEEKGYCCVIGDKVYVNPRLLG</sequence>
<dbReference type="Proteomes" id="UP000202254">
    <property type="component" value="Segment"/>
</dbReference>